<dbReference type="InterPro" id="IPR043519">
    <property type="entry name" value="NT_sf"/>
</dbReference>
<keyword evidence="3" id="KW-0819">tRNA processing</keyword>
<dbReference type="AlphaFoldDB" id="A0AB36REI5"/>
<reference evidence="12" key="1">
    <citation type="submission" date="2017-08" db="EMBL/GenBank/DDBJ databases">
        <title>Mesorhizobium wenxinae sp. nov., a novel rhizobial species isolated from root nodules of chickpea (Cicer arietinum L.).</title>
        <authorList>
            <person name="Zhang J."/>
        </authorList>
    </citation>
    <scope>NUCLEOTIDE SEQUENCE [LARGE SCALE GENOMIC DNA]</scope>
    <source>
        <strain evidence="12">USDA 3392</strain>
    </source>
</reference>
<dbReference type="SUPFAM" id="SSF81891">
    <property type="entry name" value="Poly A polymerase C-terminal region-like"/>
    <property type="match status" value="1"/>
</dbReference>
<gene>
    <name evidence="11" type="ORF">CIT25_09085</name>
</gene>
<dbReference type="Pfam" id="PF12627">
    <property type="entry name" value="PolyA_pol_RNAbd"/>
    <property type="match status" value="1"/>
</dbReference>
<dbReference type="GO" id="GO:0016779">
    <property type="term" value="F:nucleotidyltransferase activity"/>
    <property type="evidence" value="ECO:0007669"/>
    <property type="project" value="UniProtKB-KW"/>
</dbReference>
<evidence type="ECO:0000256" key="3">
    <source>
        <dbReference type="ARBA" id="ARBA00022694"/>
    </source>
</evidence>
<keyword evidence="12" id="KW-1185">Reference proteome</keyword>
<evidence type="ECO:0000256" key="1">
    <source>
        <dbReference type="ARBA" id="ARBA00001946"/>
    </source>
</evidence>
<dbReference type="Gene3D" id="3.30.460.10">
    <property type="entry name" value="Beta Polymerase, domain 2"/>
    <property type="match status" value="1"/>
</dbReference>
<evidence type="ECO:0000256" key="5">
    <source>
        <dbReference type="ARBA" id="ARBA00022723"/>
    </source>
</evidence>
<dbReference type="SUPFAM" id="SSF81301">
    <property type="entry name" value="Nucleotidyltransferase"/>
    <property type="match status" value="1"/>
</dbReference>
<dbReference type="PANTHER" id="PTHR46173:SF1">
    <property type="entry name" value="CCA TRNA NUCLEOTIDYLTRANSFERASE 1, MITOCHONDRIAL"/>
    <property type="match status" value="1"/>
</dbReference>
<organism evidence="11 12">
    <name type="scientific">Mesorhizobium mediterraneum</name>
    <dbReference type="NCBI Taxonomy" id="43617"/>
    <lineage>
        <taxon>Bacteria</taxon>
        <taxon>Pseudomonadati</taxon>
        <taxon>Pseudomonadota</taxon>
        <taxon>Alphaproteobacteria</taxon>
        <taxon>Hyphomicrobiales</taxon>
        <taxon>Phyllobacteriaceae</taxon>
        <taxon>Mesorhizobium</taxon>
    </lineage>
</organism>
<dbReference type="Proteomes" id="UP000216215">
    <property type="component" value="Unassembled WGS sequence"/>
</dbReference>
<dbReference type="PANTHER" id="PTHR46173">
    <property type="entry name" value="CCA TRNA NUCLEOTIDYLTRANSFERASE 1, MITOCHONDRIAL"/>
    <property type="match status" value="1"/>
</dbReference>
<dbReference type="GO" id="GO:0000049">
    <property type="term" value="F:tRNA binding"/>
    <property type="evidence" value="ECO:0007669"/>
    <property type="project" value="TreeGrafter"/>
</dbReference>
<dbReference type="GO" id="GO:0000166">
    <property type="term" value="F:nucleotide binding"/>
    <property type="evidence" value="ECO:0007669"/>
    <property type="project" value="UniProtKB-KW"/>
</dbReference>
<dbReference type="InterPro" id="IPR002646">
    <property type="entry name" value="PolA_pol_head_dom"/>
</dbReference>
<evidence type="ECO:0000256" key="8">
    <source>
        <dbReference type="RuleBase" id="RU003953"/>
    </source>
</evidence>
<feature type="domain" description="Poly A polymerase head" evidence="9">
    <location>
        <begin position="29"/>
        <end position="151"/>
    </location>
</feature>
<evidence type="ECO:0000313" key="12">
    <source>
        <dbReference type="Proteomes" id="UP000216215"/>
    </source>
</evidence>
<evidence type="ECO:0000259" key="10">
    <source>
        <dbReference type="Pfam" id="PF12627"/>
    </source>
</evidence>
<comment type="caution">
    <text evidence="11">The sequence shown here is derived from an EMBL/GenBank/DDBJ whole genome shotgun (WGS) entry which is preliminary data.</text>
</comment>
<dbReference type="GO" id="GO:0046872">
    <property type="term" value="F:metal ion binding"/>
    <property type="evidence" value="ECO:0007669"/>
    <property type="project" value="UniProtKB-KW"/>
</dbReference>
<evidence type="ECO:0000256" key="4">
    <source>
        <dbReference type="ARBA" id="ARBA00022695"/>
    </source>
</evidence>
<accession>A0AB36REI5</accession>
<dbReference type="InterPro" id="IPR050264">
    <property type="entry name" value="Bact_CCA-adding_enz_type3_sf"/>
</dbReference>
<feature type="domain" description="tRNA nucleotidyltransferase/poly(A) polymerase RNA and SrmB- binding" evidence="10">
    <location>
        <begin position="186"/>
        <end position="238"/>
    </location>
</feature>
<evidence type="ECO:0000256" key="7">
    <source>
        <dbReference type="ARBA" id="ARBA00022842"/>
    </source>
</evidence>
<proteinExistence type="inferred from homology"/>
<name>A0AB36REI5_9HYPH</name>
<protein>
    <submittedName>
        <fullName evidence="11">CCA tRNA nucleotidyltransferase</fullName>
    </submittedName>
</protein>
<dbReference type="InterPro" id="IPR032828">
    <property type="entry name" value="PolyA_RNA-bd"/>
</dbReference>
<keyword evidence="5" id="KW-0479">Metal-binding</keyword>
<dbReference type="Gene3D" id="1.10.3090.10">
    <property type="entry name" value="cca-adding enzyme, domain 2"/>
    <property type="match status" value="1"/>
</dbReference>
<keyword evidence="6" id="KW-0547">Nucleotide-binding</keyword>
<sequence length="418" mass="45811">MSLAGKADWLGEKHLQRLLAALADGGEEARVAGGAVRNALLGQPVADVDIATTCLPDETIRRAEAAGFKAVPTGIEHGTITIVAGGKPFEVTTLRADIETDGRRAKVSFGRDWKADAQRRDFTINALYAEADGTVVDLVGGIADIEARRLRFIGDPEARIREDYLRILRFFRFFAWYGDGRPDAEGLKACARLKEGLSQLSVERVWSELKKLLAAPDPSRALLWMRQASVLTSVLPESEKWGIDAIHALTRTEKDLGWTPDPLLRLEAIVPPDVARMKTLAERLRFSVSEAVRLRQWTLTAPVAPKTTEVELAKRLYRGDRQGFVDRLRLSLASARARAVEDNDALLEAGGFSRLLAFAGKWKKPDFPLKGADLTTLGASPGPKLGATLKNLENEWIESGFALDRGALLNRAAEALES</sequence>
<keyword evidence="2 8" id="KW-0808">Transferase</keyword>
<dbReference type="RefSeq" id="WP_095484262.1">
    <property type="nucleotide sequence ID" value="NZ_CP088151.1"/>
</dbReference>
<dbReference type="Pfam" id="PF01743">
    <property type="entry name" value="PolyA_pol"/>
    <property type="match status" value="1"/>
</dbReference>
<keyword evidence="4" id="KW-0548">Nucleotidyltransferase</keyword>
<keyword evidence="8" id="KW-0694">RNA-binding</keyword>
<keyword evidence="7" id="KW-0460">Magnesium</keyword>
<dbReference type="CDD" id="cd05398">
    <property type="entry name" value="NT_ClassII-CCAase"/>
    <property type="match status" value="1"/>
</dbReference>
<comment type="cofactor">
    <cofactor evidence="1">
        <name>Mg(2+)</name>
        <dbReference type="ChEBI" id="CHEBI:18420"/>
    </cofactor>
</comment>
<dbReference type="EMBL" id="NPKI01000012">
    <property type="protein sequence ID" value="PAQ02803.1"/>
    <property type="molecule type" value="Genomic_DNA"/>
</dbReference>
<comment type="similarity">
    <text evidence="8">Belongs to the tRNA nucleotidyltransferase/poly(A) polymerase family.</text>
</comment>
<evidence type="ECO:0000259" key="9">
    <source>
        <dbReference type="Pfam" id="PF01743"/>
    </source>
</evidence>
<dbReference type="GO" id="GO:0008033">
    <property type="term" value="P:tRNA processing"/>
    <property type="evidence" value="ECO:0007669"/>
    <property type="project" value="UniProtKB-KW"/>
</dbReference>
<evidence type="ECO:0000313" key="11">
    <source>
        <dbReference type="EMBL" id="PAQ02803.1"/>
    </source>
</evidence>
<evidence type="ECO:0000256" key="6">
    <source>
        <dbReference type="ARBA" id="ARBA00022741"/>
    </source>
</evidence>
<evidence type="ECO:0000256" key="2">
    <source>
        <dbReference type="ARBA" id="ARBA00022679"/>
    </source>
</evidence>